<dbReference type="Proteomes" id="UP000318733">
    <property type="component" value="Unassembled WGS sequence"/>
</dbReference>
<sequence length="161" mass="18688">MKKAAFLLVVFLLITIVIHAQTTKSDNVILRVLRLNHVGKTYKLNTEDSTITYLRYLGKVRTTKGKAYKILTSTWIWGFSHRATNRILVYTDNNSYLGNYYLTTTDDMPNYIKNNKLVFLNKGQDCDSRLRTYVDFHHGIPKQFFRKCKGDGGDIYAFSKD</sequence>
<name>A0A556MG78_9SPHI</name>
<evidence type="ECO:0000313" key="2">
    <source>
        <dbReference type="EMBL" id="TSJ38903.1"/>
    </source>
</evidence>
<evidence type="ECO:0000256" key="1">
    <source>
        <dbReference type="SAM" id="SignalP"/>
    </source>
</evidence>
<dbReference type="AlphaFoldDB" id="A0A556MG78"/>
<evidence type="ECO:0000313" key="3">
    <source>
        <dbReference type="Proteomes" id="UP000318733"/>
    </source>
</evidence>
<protein>
    <submittedName>
        <fullName evidence="2">Uncharacterized protein</fullName>
    </submittedName>
</protein>
<dbReference type="EMBL" id="VLPK01000004">
    <property type="protein sequence ID" value="TSJ38903.1"/>
    <property type="molecule type" value="Genomic_DNA"/>
</dbReference>
<dbReference type="OrthoDB" id="676503at2"/>
<organism evidence="2 3">
    <name type="scientific">Mucilaginibacter corticis</name>
    <dbReference type="NCBI Taxonomy" id="2597670"/>
    <lineage>
        <taxon>Bacteria</taxon>
        <taxon>Pseudomonadati</taxon>
        <taxon>Bacteroidota</taxon>
        <taxon>Sphingobacteriia</taxon>
        <taxon>Sphingobacteriales</taxon>
        <taxon>Sphingobacteriaceae</taxon>
        <taxon>Mucilaginibacter</taxon>
    </lineage>
</organism>
<comment type="caution">
    <text evidence="2">The sequence shown here is derived from an EMBL/GenBank/DDBJ whole genome shotgun (WGS) entry which is preliminary data.</text>
</comment>
<feature type="signal peptide" evidence="1">
    <location>
        <begin position="1"/>
        <end position="20"/>
    </location>
</feature>
<keyword evidence="3" id="KW-1185">Reference proteome</keyword>
<feature type="chain" id="PRO_5022042083" evidence="1">
    <location>
        <begin position="21"/>
        <end position="161"/>
    </location>
</feature>
<reference evidence="2 3" key="1">
    <citation type="submission" date="2019-07" db="EMBL/GenBank/DDBJ databases">
        <authorList>
            <person name="Huq M.A."/>
        </authorList>
    </citation>
    <scope>NUCLEOTIDE SEQUENCE [LARGE SCALE GENOMIC DNA]</scope>
    <source>
        <strain evidence="2 3">MAH-19</strain>
    </source>
</reference>
<gene>
    <name evidence="2" type="ORF">FO440_20605</name>
</gene>
<proteinExistence type="predicted"/>
<keyword evidence="1" id="KW-0732">Signal</keyword>
<accession>A0A556MG78</accession>
<dbReference type="RefSeq" id="WP_144250184.1">
    <property type="nucleotide sequence ID" value="NZ_VLPK01000004.1"/>
</dbReference>